<sequence length="369" mass="38891">MRILTKQPYSPSPGQSGDTVKVHNPFRVALVATLGVGVGLLLIGSVQTLSTILLYVGTALFLSLGLEPVVSFLERRKLKRWLAVLITIVAVLAIFAGIILLVLPIITSQIGQLVGQIEKLITSGTSIDDVKAWLQGVFPNLDVEAVFTYIETWLGTLDFASIGGGVIAVGATVLSGIGGAFIILILTIYFTASTPNLKKAVYQLVPASKRTRFIDLSEQITDSVGYYVMGQVSMGVINGVLSAIFLSIIGAPFPAVLAVVAFFFSLIPLVGTLTGSAIIVLTCLIPGLGSPTTAIIAAIYYLIYMQIEAYVISPRIMNRAVSVPGAVVVIAALAGGSLLGLLGALIAIPVAASVLIIYRQVVIPRQNER</sequence>
<keyword evidence="4" id="KW-1003">Cell membrane</keyword>
<evidence type="ECO:0000256" key="7">
    <source>
        <dbReference type="ARBA" id="ARBA00023136"/>
    </source>
</evidence>
<reference evidence="9 10" key="1">
    <citation type="submission" date="2016-10" db="EMBL/GenBank/DDBJ databases">
        <authorList>
            <person name="de Groot N.N."/>
        </authorList>
    </citation>
    <scope>NUCLEOTIDE SEQUENCE [LARGE SCALE GENOMIC DNA]</scope>
    <source>
        <strain evidence="9 10">DSM 23142</strain>
    </source>
</reference>
<keyword evidence="3" id="KW-0813">Transport</keyword>
<evidence type="ECO:0000256" key="4">
    <source>
        <dbReference type="ARBA" id="ARBA00022475"/>
    </source>
</evidence>
<accession>A0A1G8A9L3</accession>
<keyword evidence="10" id="KW-1185">Reference proteome</keyword>
<evidence type="ECO:0000256" key="5">
    <source>
        <dbReference type="ARBA" id="ARBA00022692"/>
    </source>
</evidence>
<feature type="transmembrane region" description="Helical" evidence="8">
    <location>
        <begin position="52"/>
        <end position="70"/>
    </location>
</feature>
<dbReference type="AlphaFoldDB" id="A0A1G8A9L3"/>
<dbReference type="PANTHER" id="PTHR21716:SF53">
    <property type="entry name" value="PERMEASE PERM-RELATED"/>
    <property type="match status" value="1"/>
</dbReference>
<comment type="subcellular location">
    <subcellularLocation>
        <location evidence="1">Cell membrane</location>
        <topology evidence="1">Multi-pass membrane protein</topology>
    </subcellularLocation>
</comment>
<name>A0A1G8A9L3_9MICO</name>
<dbReference type="InterPro" id="IPR002549">
    <property type="entry name" value="AI-2E-like"/>
</dbReference>
<proteinExistence type="inferred from homology"/>
<keyword evidence="6 8" id="KW-1133">Transmembrane helix</keyword>
<organism evidence="9 10">
    <name type="scientific">Microbacterium pygmaeum</name>
    <dbReference type="NCBI Taxonomy" id="370764"/>
    <lineage>
        <taxon>Bacteria</taxon>
        <taxon>Bacillati</taxon>
        <taxon>Actinomycetota</taxon>
        <taxon>Actinomycetes</taxon>
        <taxon>Micrococcales</taxon>
        <taxon>Microbacteriaceae</taxon>
        <taxon>Microbacterium</taxon>
    </lineage>
</organism>
<dbReference type="Pfam" id="PF01594">
    <property type="entry name" value="AI-2E_transport"/>
    <property type="match status" value="1"/>
</dbReference>
<protein>
    <submittedName>
        <fullName evidence="9">Predicted PurR-regulated permease PerM</fullName>
    </submittedName>
</protein>
<evidence type="ECO:0000313" key="10">
    <source>
        <dbReference type="Proteomes" id="UP000199009"/>
    </source>
</evidence>
<feature type="transmembrane region" description="Helical" evidence="8">
    <location>
        <begin position="340"/>
        <end position="358"/>
    </location>
</feature>
<dbReference type="STRING" id="370764.SAMN04489810_2305"/>
<feature type="transmembrane region" description="Helical" evidence="8">
    <location>
        <begin position="28"/>
        <end position="46"/>
    </location>
</feature>
<evidence type="ECO:0000313" key="9">
    <source>
        <dbReference type="EMBL" id="SDH17567.1"/>
    </source>
</evidence>
<feature type="transmembrane region" description="Helical" evidence="8">
    <location>
        <begin position="82"/>
        <end position="106"/>
    </location>
</feature>
<dbReference type="GO" id="GO:0055085">
    <property type="term" value="P:transmembrane transport"/>
    <property type="evidence" value="ECO:0007669"/>
    <property type="project" value="TreeGrafter"/>
</dbReference>
<feature type="transmembrane region" description="Helical" evidence="8">
    <location>
        <begin position="276"/>
        <end position="304"/>
    </location>
</feature>
<dbReference type="GO" id="GO:0005886">
    <property type="term" value="C:plasma membrane"/>
    <property type="evidence" value="ECO:0007669"/>
    <property type="project" value="UniProtKB-SubCell"/>
</dbReference>
<dbReference type="EMBL" id="LT629692">
    <property type="protein sequence ID" value="SDH17567.1"/>
    <property type="molecule type" value="Genomic_DNA"/>
</dbReference>
<evidence type="ECO:0000256" key="8">
    <source>
        <dbReference type="SAM" id="Phobius"/>
    </source>
</evidence>
<dbReference type="Proteomes" id="UP000199009">
    <property type="component" value="Chromosome I"/>
</dbReference>
<dbReference type="PANTHER" id="PTHR21716">
    <property type="entry name" value="TRANSMEMBRANE PROTEIN"/>
    <property type="match status" value="1"/>
</dbReference>
<evidence type="ECO:0000256" key="3">
    <source>
        <dbReference type="ARBA" id="ARBA00022448"/>
    </source>
</evidence>
<feature type="transmembrane region" description="Helical" evidence="8">
    <location>
        <begin position="239"/>
        <end position="264"/>
    </location>
</feature>
<comment type="similarity">
    <text evidence="2">Belongs to the autoinducer-2 exporter (AI-2E) (TC 2.A.86) family.</text>
</comment>
<evidence type="ECO:0000256" key="2">
    <source>
        <dbReference type="ARBA" id="ARBA00009773"/>
    </source>
</evidence>
<keyword evidence="5 8" id="KW-0812">Transmembrane</keyword>
<feature type="transmembrane region" description="Helical" evidence="8">
    <location>
        <begin position="162"/>
        <end position="190"/>
    </location>
</feature>
<gene>
    <name evidence="9" type="ORF">SAMN04489810_2305</name>
</gene>
<keyword evidence="7 8" id="KW-0472">Membrane</keyword>
<evidence type="ECO:0000256" key="6">
    <source>
        <dbReference type="ARBA" id="ARBA00022989"/>
    </source>
</evidence>
<evidence type="ECO:0000256" key="1">
    <source>
        <dbReference type="ARBA" id="ARBA00004651"/>
    </source>
</evidence>